<proteinExistence type="inferred from homology"/>
<feature type="transmembrane region" description="Helical" evidence="20">
    <location>
        <begin position="99"/>
        <end position="119"/>
    </location>
</feature>
<evidence type="ECO:0000256" key="10">
    <source>
        <dbReference type="ARBA" id="ARBA00023098"/>
    </source>
</evidence>
<organism evidence="21 22">
    <name type="scientific">Chloropicon roscoffensis</name>
    <dbReference type="NCBI Taxonomy" id="1461544"/>
    <lineage>
        <taxon>Eukaryota</taxon>
        <taxon>Viridiplantae</taxon>
        <taxon>Chlorophyta</taxon>
        <taxon>Chloropicophyceae</taxon>
        <taxon>Chloropicales</taxon>
        <taxon>Chloropicaceae</taxon>
        <taxon>Chloropicon</taxon>
    </lineage>
</organism>
<keyword evidence="10" id="KW-0443">Lipid metabolism</keyword>
<keyword evidence="12" id="KW-1207">Sterol metabolism</keyword>
<dbReference type="Gene3D" id="1.20.120.1630">
    <property type="match status" value="1"/>
</dbReference>
<gene>
    <name evidence="21" type="ORF">HKI87_03g21180</name>
</gene>
<dbReference type="PANTHER" id="PTHR21257:SF52">
    <property type="entry name" value="DELTA(14)-STEROL REDUCTASE TM7SF2"/>
    <property type="match status" value="1"/>
</dbReference>
<evidence type="ECO:0000256" key="17">
    <source>
        <dbReference type="ARBA" id="ARBA00077841"/>
    </source>
</evidence>
<keyword evidence="3" id="KW-0444">Lipid biosynthesis</keyword>
<dbReference type="GO" id="GO:0016126">
    <property type="term" value="P:sterol biosynthetic process"/>
    <property type="evidence" value="ECO:0007669"/>
    <property type="project" value="UniProtKB-KW"/>
</dbReference>
<feature type="transmembrane region" description="Helical" evidence="20">
    <location>
        <begin position="336"/>
        <end position="354"/>
    </location>
</feature>
<feature type="transmembrane region" description="Helical" evidence="20">
    <location>
        <begin position="179"/>
        <end position="197"/>
    </location>
</feature>
<dbReference type="Pfam" id="PF01222">
    <property type="entry name" value="ERG4_ERG24"/>
    <property type="match status" value="1"/>
</dbReference>
<dbReference type="GO" id="GO:0050613">
    <property type="term" value="F:Delta14-sterol reductase activity"/>
    <property type="evidence" value="ECO:0007669"/>
    <property type="project" value="UniProtKB-EC"/>
</dbReference>
<comment type="pathway">
    <text evidence="15">Steroid biosynthesis; zymosterol biosynthesis; zymosterol from lanosterol: step 2/6.</text>
</comment>
<evidence type="ECO:0000313" key="22">
    <source>
        <dbReference type="Proteomes" id="UP001472866"/>
    </source>
</evidence>
<name>A0AAX4P2Y6_9CHLO</name>
<dbReference type="GO" id="GO:0016129">
    <property type="term" value="P:phytosteroid biosynthetic process"/>
    <property type="evidence" value="ECO:0007669"/>
    <property type="project" value="UniProtKB-ARBA"/>
</dbReference>
<dbReference type="AlphaFoldDB" id="A0AAX4P2Y6"/>
<keyword evidence="22" id="KW-1185">Reference proteome</keyword>
<comment type="similarity">
    <text evidence="2">Belongs to the ERG4/ERG24 family.</text>
</comment>
<feature type="transmembrane region" description="Helical" evidence="20">
    <location>
        <begin position="139"/>
        <end position="159"/>
    </location>
</feature>
<comment type="catalytic activity">
    <reaction evidence="14">
        <text>4,4-dimethyl-5alpha-cholesta-8,24-dien-3beta-ol + NADP(+) = 4,4-dimethyl-5alpha-cholesta-8,14,24-trien-3beta-ol + NADPH + H(+)</text>
        <dbReference type="Rhea" id="RHEA:18561"/>
        <dbReference type="ChEBI" id="CHEBI:15378"/>
        <dbReference type="ChEBI" id="CHEBI:17813"/>
        <dbReference type="ChEBI" id="CHEBI:18364"/>
        <dbReference type="ChEBI" id="CHEBI:57783"/>
        <dbReference type="ChEBI" id="CHEBI:58349"/>
        <dbReference type="EC" id="1.3.1.70"/>
    </reaction>
    <physiologicalReaction direction="right-to-left" evidence="14">
        <dbReference type="Rhea" id="RHEA:18563"/>
    </physiologicalReaction>
</comment>
<dbReference type="FunFam" id="1.20.120.1630:FF:000009">
    <property type="entry name" value="C-14 sterol reductase"/>
    <property type="match status" value="1"/>
</dbReference>
<feature type="transmembrane region" description="Helical" evidence="20">
    <location>
        <begin position="298"/>
        <end position="316"/>
    </location>
</feature>
<evidence type="ECO:0000256" key="18">
    <source>
        <dbReference type="ARBA" id="ARBA00083315"/>
    </source>
</evidence>
<dbReference type="PROSITE" id="PS01018">
    <property type="entry name" value="STEROL_REDUCT_2"/>
    <property type="match status" value="1"/>
</dbReference>
<dbReference type="PANTHER" id="PTHR21257">
    <property type="entry name" value="DELTA(14)-STEROL REDUCTASE"/>
    <property type="match status" value="1"/>
</dbReference>
<evidence type="ECO:0000256" key="9">
    <source>
        <dbReference type="ARBA" id="ARBA00023011"/>
    </source>
</evidence>
<evidence type="ECO:0000256" key="1">
    <source>
        <dbReference type="ARBA" id="ARBA00004141"/>
    </source>
</evidence>
<feature type="region of interest" description="Disordered" evidence="19">
    <location>
        <begin position="1"/>
        <end position="34"/>
    </location>
</feature>
<keyword evidence="9" id="KW-0756">Sterol biosynthesis</keyword>
<dbReference type="GO" id="GO:0046165">
    <property type="term" value="P:alcohol biosynthetic process"/>
    <property type="evidence" value="ECO:0007669"/>
    <property type="project" value="UniProtKB-ARBA"/>
</dbReference>
<dbReference type="InterPro" id="IPR018083">
    <property type="entry name" value="Sterol_reductase_CS"/>
</dbReference>
<keyword evidence="11 20" id="KW-0472">Membrane</keyword>
<sequence>MVTTRRQAAGVVGGADEKAGGRSGAKRGGAAKRTDKADGSAVQYEFFGPTVGPLSIVVGLPAVMYALCGFCGSHGCVSLSPLKIPTFNVGTSLFSFEGFAVYLGWIFAVAVLHLCLPSVTKLGVGLPDGSRLKYRMNGLLVYAVILSLLCALVSDWDFVDRLGLSKSMLGYAYDHYVELLSASVASTLLFSVILYLASHRSRSVLYLAKGGNTGSRIYDFFIGRELNPRLGRFDLKEFCELYPGLIGWVVIDLAMAYKQYELHGAVSNSMAMVCLFHAIYVADALYFEKSILTTMDIVHDGFGFMLAFGDLAWVPFTYSLQARYLVDHPIQLSNSFAALVLVMKTVGYLAFRGANGQKDRFRRDPNSPQVKHVKYIKTQRGTKLMISGWWGIARHINYTADWLMGLSWCLCCGFDHVIPYFYAIYFGVLLVHRDLRDGEACEKKYGKDWDKYCSVVRYRLIPFVY</sequence>
<keyword evidence="7 20" id="KW-1133">Transmembrane helix</keyword>
<evidence type="ECO:0000256" key="20">
    <source>
        <dbReference type="SAM" id="Phobius"/>
    </source>
</evidence>
<evidence type="ECO:0000256" key="11">
    <source>
        <dbReference type="ARBA" id="ARBA00023136"/>
    </source>
</evidence>
<keyword evidence="4 20" id="KW-0812">Transmembrane</keyword>
<evidence type="ECO:0000256" key="16">
    <source>
        <dbReference type="ARBA" id="ARBA00074394"/>
    </source>
</evidence>
<dbReference type="InterPro" id="IPR001171">
    <property type="entry name" value="ERG24_DHCR-like"/>
</dbReference>
<keyword evidence="5" id="KW-0521">NADP</keyword>
<evidence type="ECO:0000313" key="21">
    <source>
        <dbReference type="EMBL" id="WZN60584.1"/>
    </source>
</evidence>
<reference evidence="21 22" key="1">
    <citation type="submission" date="2024-03" db="EMBL/GenBank/DDBJ databases">
        <title>Complete genome sequence of the green alga Chloropicon roscoffensis RCC1871.</title>
        <authorList>
            <person name="Lemieux C."/>
            <person name="Pombert J.-F."/>
            <person name="Otis C."/>
            <person name="Turmel M."/>
        </authorList>
    </citation>
    <scope>NUCLEOTIDE SEQUENCE [LARGE SCALE GENOMIC DNA]</scope>
    <source>
        <strain evidence="21 22">RCC1871</strain>
    </source>
</reference>
<evidence type="ECO:0000256" key="14">
    <source>
        <dbReference type="ARBA" id="ARBA00052254"/>
    </source>
</evidence>
<dbReference type="Proteomes" id="UP001472866">
    <property type="component" value="Chromosome 03"/>
</dbReference>
<keyword evidence="6" id="KW-0752">Steroid biosynthesis</keyword>
<evidence type="ECO:0000256" key="7">
    <source>
        <dbReference type="ARBA" id="ARBA00022989"/>
    </source>
</evidence>
<evidence type="ECO:0000256" key="12">
    <source>
        <dbReference type="ARBA" id="ARBA00023166"/>
    </source>
</evidence>
<keyword evidence="13" id="KW-0753">Steroid metabolism</keyword>
<evidence type="ECO:0000256" key="19">
    <source>
        <dbReference type="SAM" id="MobiDB-lite"/>
    </source>
</evidence>
<evidence type="ECO:0000256" key="5">
    <source>
        <dbReference type="ARBA" id="ARBA00022857"/>
    </source>
</evidence>
<keyword evidence="8" id="KW-0560">Oxidoreductase</keyword>
<comment type="subcellular location">
    <subcellularLocation>
        <location evidence="1">Membrane</location>
        <topology evidence="1">Multi-pass membrane protein</topology>
    </subcellularLocation>
</comment>
<evidence type="ECO:0000256" key="2">
    <source>
        <dbReference type="ARBA" id="ARBA00005402"/>
    </source>
</evidence>
<accession>A0AAX4P2Y6</accession>
<evidence type="ECO:0000256" key="13">
    <source>
        <dbReference type="ARBA" id="ARBA00023221"/>
    </source>
</evidence>
<protein>
    <recommendedName>
        <fullName evidence="16">Delta(14)-sterol reductase ERG24</fullName>
    </recommendedName>
    <alternativeName>
        <fullName evidence="18">C-14 sterol reductase ERG24</fullName>
    </alternativeName>
    <alternativeName>
        <fullName evidence="17">Sterol C14-reductase ERG24</fullName>
    </alternativeName>
</protein>
<evidence type="ECO:0000256" key="6">
    <source>
        <dbReference type="ARBA" id="ARBA00022955"/>
    </source>
</evidence>
<evidence type="ECO:0000256" key="3">
    <source>
        <dbReference type="ARBA" id="ARBA00022516"/>
    </source>
</evidence>
<dbReference type="PROSITE" id="PS01017">
    <property type="entry name" value="STEROL_REDUCT_1"/>
    <property type="match status" value="1"/>
</dbReference>
<evidence type="ECO:0000256" key="4">
    <source>
        <dbReference type="ARBA" id="ARBA00022692"/>
    </source>
</evidence>
<dbReference type="GO" id="GO:0005789">
    <property type="term" value="C:endoplasmic reticulum membrane"/>
    <property type="evidence" value="ECO:0007669"/>
    <property type="project" value="TreeGrafter"/>
</dbReference>
<dbReference type="EMBL" id="CP151503">
    <property type="protein sequence ID" value="WZN60584.1"/>
    <property type="molecule type" value="Genomic_DNA"/>
</dbReference>
<evidence type="ECO:0000256" key="8">
    <source>
        <dbReference type="ARBA" id="ARBA00023002"/>
    </source>
</evidence>
<dbReference type="GO" id="GO:1902652">
    <property type="term" value="P:secondary alcohol metabolic process"/>
    <property type="evidence" value="ECO:0007669"/>
    <property type="project" value="UniProtKB-ARBA"/>
</dbReference>
<evidence type="ECO:0000256" key="15">
    <source>
        <dbReference type="ARBA" id="ARBA00060638"/>
    </source>
</evidence>
<feature type="transmembrane region" description="Helical" evidence="20">
    <location>
        <begin position="269"/>
        <end position="286"/>
    </location>
</feature>